<feature type="domain" description="Terminase large subunit-like endonuclease" evidence="2">
    <location>
        <begin position="290"/>
        <end position="584"/>
    </location>
</feature>
<dbReference type="RefSeq" id="WP_280101790.1">
    <property type="nucleotide sequence ID" value="NZ_CP122979.1"/>
</dbReference>
<reference evidence="3" key="1">
    <citation type="submission" date="2023-04" db="EMBL/GenBank/DDBJ databases">
        <title>Completed genome of Mycoplasma lagogenitalium type strain 12MS.</title>
        <authorList>
            <person name="Spergser J."/>
        </authorList>
    </citation>
    <scope>NUCLEOTIDE SEQUENCE</scope>
    <source>
        <strain evidence="3">12MS</strain>
    </source>
</reference>
<proteinExistence type="predicted"/>
<dbReference type="Proteomes" id="UP001179842">
    <property type="component" value="Chromosome"/>
</dbReference>
<dbReference type="Pfam" id="PF03354">
    <property type="entry name" value="TerL_ATPase"/>
    <property type="match status" value="1"/>
</dbReference>
<evidence type="ECO:0000259" key="2">
    <source>
        <dbReference type="Pfam" id="PF20441"/>
    </source>
</evidence>
<dbReference type="Pfam" id="PF20441">
    <property type="entry name" value="TerL_nuclease"/>
    <property type="match status" value="1"/>
</dbReference>
<feature type="domain" description="Terminase large subunit-like ATPase" evidence="1">
    <location>
        <begin position="98"/>
        <end position="268"/>
    </location>
</feature>
<dbReference type="PANTHER" id="PTHR41287:SF1">
    <property type="entry name" value="PROTEIN YMFN"/>
    <property type="match status" value="1"/>
</dbReference>
<sequence length="601" mass="70119">MTIFRSKTWENVKNFINNLKPQEIDPPTAYAIKTFNKNNISSKMVLYACARHLLFLYRQATEPDFPFIYLKEKYQAIEKFASKIIIPEINKPFIFTDFRQFISGFVFGWVYKSDKNKLITKEIFDVEARKQWKSSFWAMIALATSLGLLKDGKPEVYFCGPHKDSSKIPYNMAVNYIKKSPYLRPRFEKNNSIRIVSRKNGEIKALPFDKAGLEGKNPSLVILTEYHLHKSDEMQESALTSRNLSRPNQLIVYDTTKGNNLNSPCYFREKDYKTFLTEQILEPETIHPNYSIFLFCAELDEEDLENWKDFKLWKKANPGLDITVGLEDLKKELAAITSSVAEAEFKAKRLGIWVSSAFAYFNFDEIEASQKANKNFIENYLQNNDLKNLTGIIGVDLSSTNDTTAIVMNWEIPTDEGDNIQVFKAHFFIPENAIAKKEISDGARYREWVKNGYLTISKGKVVDYYLITDKVKEWKQLYNISALLYDPWRFFPIKEHFLKNNIFYEDEVKQVKQGVWLNPAFQLFDIKLKNKKIYILDNNQMLINHILNIETKQTNSANQTFFIKKISENSRIDGFMALLNTLSERHNYESIEQSGFFDIIK</sequence>
<dbReference type="EMBL" id="CP122979">
    <property type="protein sequence ID" value="WGI36489.1"/>
    <property type="molecule type" value="Genomic_DNA"/>
</dbReference>
<dbReference type="PANTHER" id="PTHR41287">
    <property type="match status" value="1"/>
</dbReference>
<dbReference type="InterPro" id="IPR027417">
    <property type="entry name" value="P-loop_NTPase"/>
</dbReference>
<name>A0ABY8LTC3_9BACT</name>
<gene>
    <name evidence="3" type="ORF">QEG99_03425</name>
</gene>
<evidence type="ECO:0000313" key="3">
    <source>
        <dbReference type="EMBL" id="WGI36489.1"/>
    </source>
</evidence>
<dbReference type="InterPro" id="IPR005021">
    <property type="entry name" value="Terminase_largesu-like"/>
</dbReference>
<dbReference type="Gene3D" id="3.40.50.300">
    <property type="entry name" value="P-loop containing nucleotide triphosphate hydrolases"/>
    <property type="match status" value="1"/>
</dbReference>
<keyword evidence="4" id="KW-1185">Reference proteome</keyword>
<organism evidence="3 4">
    <name type="scientific">Mesomycoplasma lagogenitalium</name>
    <dbReference type="NCBI Taxonomy" id="171286"/>
    <lineage>
        <taxon>Bacteria</taxon>
        <taxon>Bacillati</taxon>
        <taxon>Mycoplasmatota</taxon>
        <taxon>Mycoplasmoidales</taxon>
        <taxon>Metamycoplasmataceae</taxon>
        <taxon>Mesomycoplasma</taxon>
    </lineage>
</organism>
<accession>A0ABY8LTC3</accession>
<protein>
    <submittedName>
        <fullName evidence="3">Terminase large subunit</fullName>
    </submittedName>
</protein>
<evidence type="ECO:0000259" key="1">
    <source>
        <dbReference type="Pfam" id="PF03354"/>
    </source>
</evidence>
<dbReference type="InterPro" id="IPR046461">
    <property type="entry name" value="TerL_ATPase"/>
</dbReference>
<evidence type="ECO:0000313" key="4">
    <source>
        <dbReference type="Proteomes" id="UP001179842"/>
    </source>
</evidence>
<dbReference type="InterPro" id="IPR046462">
    <property type="entry name" value="TerL_nuclease"/>
</dbReference>